<accession>A0A0C3BCX4</accession>
<evidence type="ECO:0000256" key="20">
    <source>
        <dbReference type="SAM" id="Phobius"/>
    </source>
</evidence>
<evidence type="ECO:0000256" key="3">
    <source>
        <dbReference type="ARBA" id="ARBA00004401"/>
    </source>
</evidence>
<dbReference type="GO" id="GO:0005886">
    <property type="term" value="C:plasma membrane"/>
    <property type="evidence" value="ECO:0007669"/>
    <property type="project" value="UniProtKB-SubCell"/>
</dbReference>
<dbReference type="GO" id="GO:0009986">
    <property type="term" value="C:cell surface"/>
    <property type="evidence" value="ECO:0007669"/>
    <property type="project" value="TreeGrafter"/>
</dbReference>
<evidence type="ECO:0000313" key="22">
    <source>
        <dbReference type="Proteomes" id="UP000054166"/>
    </source>
</evidence>
<evidence type="ECO:0000256" key="7">
    <source>
        <dbReference type="ARBA" id="ARBA00022512"/>
    </source>
</evidence>
<keyword evidence="13" id="KW-0119">Carbohydrate metabolism</keyword>
<organism evidence="21 22">
    <name type="scientific">Piloderma croceum (strain F 1598)</name>
    <dbReference type="NCBI Taxonomy" id="765440"/>
    <lineage>
        <taxon>Eukaryota</taxon>
        <taxon>Fungi</taxon>
        <taxon>Dikarya</taxon>
        <taxon>Basidiomycota</taxon>
        <taxon>Agaricomycotina</taxon>
        <taxon>Agaricomycetes</taxon>
        <taxon>Agaricomycetidae</taxon>
        <taxon>Atheliales</taxon>
        <taxon>Atheliaceae</taxon>
        <taxon>Piloderma</taxon>
    </lineage>
</organism>
<dbReference type="Gene3D" id="3.20.20.80">
    <property type="entry name" value="Glycosidases"/>
    <property type="match status" value="2"/>
</dbReference>
<dbReference type="InterPro" id="IPR000490">
    <property type="entry name" value="Glyco_hydro_17"/>
</dbReference>
<dbReference type="PANTHER" id="PTHR16631">
    <property type="entry name" value="GLUCAN 1,3-BETA-GLUCOSIDASE"/>
    <property type="match status" value="1"/>
</dbReference>
<reference evidence="21 22" key="1">
    <citation type="submission" date="2014-04" db="EMBL/GenBank/DDBJ databases">
        <authorList>
            <consortium name="DOE Joint Genome Institute"/>
            <person name="Kuo A."/>
            <person name="Tarkka M."/>
            <person name="Buscot F."/>
            <person name="Kohler A."/>
            <person name="Nagy L.G."/>
            <person name="Floudas D."/>
            <person name="Copeland A."/>
            <person name="Barry K.W."/>
            <person name="Cichocki N."/>
            <person name="Veneault-Fourrey C."/>
            <person name="LaButti K."/>
            <person name="Lindquist E.A."/>
            <person name="Lipzen A."/>
            <person name="Lundell T."/>
            <person name="Morin E."/>
            <person name="Murat C."/>
            <person name="Sun H."/>
            <person name="Tunlid A."/>
            <person name="Henrissat B."/>
            <person name="Grigoriev I.V."/>
            <person name="Hibbett D.S."/>
            <person name="Martin F."/>
            <person name="Nordberg H.P."/>
            <person name="Cantor M.N."/>
            <person name="Hua S.X."/>
        </authorList>
    </citation>
    <scope>NUCLEOTIDE SEQUENCE [LARGE SCALE GENOMIC DNA]</scope>
    <source>
        <strain evidence="21 22">F 1598</strain>
    </source>
</reference>
<dbReference type="GO" id="GO:0000272">
    <property type="term" value="P:polysaccharide catabolic process"/>
    <property type="evidence" value="ECO:0007669"/>
    <property type="project" value="UniProtKB-KW"/>
</dbReference>
<keyword evidence="11 20" id="KW-0472">Membrane</keyword>
<keyword evidence="14" id="KW-0961">Cell wall biogenesis/degradation</keyword>
<keyword evidence="10 21" id="KW-0378">Hydrolase</keyword>
<evidence type="ECO:0000256" key="6">
    <source>
        <dbReference type="ARBA" id="ARBA00022475"/>
    </source>
</evidence>
<comment type="similarity">
    <text evidence="4 19">Belongs to the glycosyl hydrolase 17 family.</text>
</comment>
<evidence type="ECO:0000256" key="4">
    <source>
        <dbReference type="ARBA" id="ARBA00008773"/>
    </source>
</evidence>
<dbReference type="HOGENOM" id="CLU_011476_2_1_1"/>
<sequence length="388" mass="42338">MAPSGPNYYEYGWTQDNRWLEKQEAATKRSKRVVIGVLLALLALIGIAVGVGVGISQSHKSSSSSLDAIPSDPSKFDKDPDLFRSFYGLAYTPEGSQLPDCGANLSDVIKDIQLMSQLTTRIRLYGADCNQTSLVMDAIQQTKVNMTVYIGNYPVSTDNNTAYLRQRDEIDIAIKAFGVNNIGGVTVGNEFMLNYMTAQGTSDPNSAIANQGAQLLIADIDDTRSNLTSLDLPKELSVGTSDAGSYFNNEVMEKIDYMMCNVHAWFADQTIEQAAGWVSNFFQTVNVAEAANTTRKPQPLIAETGWPTGSANASLGFNGAANATEDNLQIFLNTFVCAANANGTGYFFFEYFDEPWKTAAFGGVEGYWGLFYSNRTLKNIKIPTCVLD</sequence>
<comment type="subcellular location">
    <subcellularLocation>
        <location evidence="3">Cell membrane</location>
        <topology evidence="3">Single-pass type II membrane protein</topology>
    </subcellularLocation>
    <subcellularLocation>
        <location evidence="2">Secreted</location>
        <location evidence="2">Cell wall</location>
    </subcellularLocation>
</comment>
<keyword evidence="12" id="KW-0325">Glycoprotein</keyword>
<evidence type="ECO:0000256" key="8">
    <source>
        <dbReference type="ARBA" id="ARBA00022525"/>
    </source>
</evidence>
<keyword evidence="7" id="KW-0134">Cell wall</keyword>
<evidence type="ECO:0000256" key="11">
    <source>
        <dbReference type="ARBA" id="ARBA00023136"/>
    </source>
</evidence>
<dbReference type="EC" id="3.2.1.39" evidence="5"/>
<dbReference type="GO" id="GO:0009277">
    <property type="term" value="C:fungal-type cell wall"/>
    <property type="evidence" value="ECO:0007669"/>
    <property type="project" value="TreeGrafter"/>
</dbReference>
<dbReference type="InParanoid" id="A0A0C3BCX4"/>
<evidence type="ECO:0000256" key="9">
    <source>
        <dbReference type="ARBA" id="ARBA00022729"/>
    </source>
</evidence>
<keyword evidence="9" id="KW-0732">Signal</keyword>
<evidence type="ECO:0000256" key="5">
    <source>
        <dbReference type="ARBA" id="ARBA00012780"/>
    </source>
</evidence>
<dbReference type="PANTHER" id="PTHR16631:SF17">
    <property type="entry name" value="GLUCAN ENDO-1,3-BETA-GLUCOSIDASE BTGC"/>
    <property type="match status" value="1"/>
</dbReference>
<dbReference type="GO" id="GO:0005576">
    <property type="term" value="C:extracellular region"/>
    <property type="evidence" value="ECO:0007669"/>
    <property type="project" value="TreeGrafter"/>
</dbReference>
<protein>
    <recommendedName>
        <fullName evidence="5">glucan endo-1,3-beta-D-glucosidase</fullName>
        <ecNumber evidence="5">3.2.1.39</ecNumber>
    </recommendedName>
    <alternativeName>
        <fullName evidence="18">Endo-1,3-beta-glucanase btgC</fullName>
    </alternativeName>
    <alternativeName>
        <fullName evidence="17">Laminarinase btgC</fullName>
    </alternativeName>
</protein>
<evidence type="ECO:0000256" key="13">
    <source>
        <dbReference type="ARBA" id="ARBA00023277"/>
    </source>
</evidence>
<reference evidence="22" key="2">
    <citation type="submission" date="2015-01" db="EMBL/GenBank/DDBJ databases">
        <title>Evolutionary Origins and Diversification of the Mycorrhizal Mutualists.</title>
        <authorList>
            <consortium name="DOE Joint Genome Institute"/>
            <consortium name="Mycorrhizal Genomics Consortium"/>
            <person name="Kohler A."/>
            <person name="Kuo A."/>
            <person name="Nagy L.G."/>
            <person name="Floudas D."/>
            <person name="Copeland A."/>
            <person name="Barry K.W."/>
            <person name="Cichocki N."/>
            <person name="Veneault-Fourrey C."/>
            <person name="LaButti K."/>
            <person name="Lindquist E.A."/>
            <person name="Lipzen A."/>
            <person name="Lundell T."/>
            <person name="Morin E."/>
            <person name="Murat C."/>
            <person name="Riley R."/>
            <person name="Ohm R."/>
            <person name="Sun H."/>
            <person name="Tunlid A."/>
            <person name="Henrissat B."/>
            <person name="Grigoriev I.V."/>
            <person name="Hibbett D.S."/>
            <person name="Martin F."/>
        </authorList>
    </citation>
    <scope>NUCLEOTIDE SEQUENCE [LARGE SCALE GENOMIC DNA]</scope>
    <source>
        <strain evidence="22">F 1598</strain>
    </source>
</reference>
<evidence type="ECO:0000256" key="15">
    <source>
        <dbReference type="ARBA" id="ARBA00023326"/>
    </source>
</evidence>
<evidence type="ECO:0000256" key="18">
    <source>
        <dbReference type="ARBA" id="ARBA00043078"/>
    </source>
</evidence>
<dbReference type="InterPro" id="IPR050732">
    <property type="entry name" value="Beta-glucan_modifiers"/>
</dbReference>
<comment type="function">
    <text evidence="16">Glucanases play a role in cell expansion during growth, in cell-cell fusion during mating, and in spore release during sporulation. This enzyme may be involved in beta-glucan degradation. Active on laminarin and lichenan.</text>
</comment>
<dbReference type="OrthoDB" id="68336at2759"/>
<dbReference type="STRING" id="765440.A0A0C3BCX4"/>
<evidence type="ECO:0000256" key="1">
    <source>
        <dbReference type="ARBA" id="ARBA00000382"/>
    </source>
</evidence>
<evidence type="ECO:0000256" key="10">
    <source>
        <dbReference type="ARBA" id="ARBA00022801"/>
    </source>
</evidence>
<dbReference type="EMBL" id="KN832988">
    <property type="protein sequence ID" value="KIM84163.1"/>
    <property type="molecule type" value="Genomic_DNA"/>
</dbReference>
<evidence type="ECO:0000256" key="14">
    <source>
        <dbReference type="ARBA" id="ARBA00023316"/>
    </source>
</evidence>
<dbReference type="Pfam" id="PF00332">
    <property type="entry name" value="Glyco_hydro_17"/>
    <property type="match status" value="1"/>
</dbReference>
<keyword evidence="15" id="KW-0624">Polysaccharide degradation</keyword>
<dbReference type="Proteomes" id="UP000054166">
    <property type="component" value="Unassembled WGS sequence"/>
</dbReference>
<keyword evidence="20" id="KW-0812">Transmembrane</keyword>
<keyword evidence="20" id="KW-1133">Transmembrane helix</keyword>
<keyword evidence="8" id="KW-0964">Secreted</keyword>
<dbReference type="InterPro" id="IPR017853">
    <property type="entry name" value="GH"/>
</dbReference>
<dbReference type="FunCoup" id="A0A0C3BCX4">
    <property type="interactions" value="31"/>
</dbReference>
<comment type="catalytic activity">
    <reaction evidence="1">
        <text>Hydrolysis of (1-&gt;3)-beta-D-glucosidic linkages in (1-&gt;3)-beta-D-glucans.</text>
        <dbReference type="EC" id="3.2.1.39"/>
    </reaction>
</comment>
<dbReference type="SUPFAM" id="SSF51445">
    <property type="entry name" value="(Trans)glycosidases"/>
    <property type="match status" value="1"/>
</dbReference>
<evidence type="ECO:0000256" key="16">
    <source>
        <dbReference type="ARBA" id="ARBA00037649"/>
    </source>
</evidence>
<feature type="transmembrane region" description="Helical" evidence="20">
    <location>
        <begin position="33"/>
        <end position="55"/>
    </location>
</feature>
<name>A0A0C3BCX4_PILCF</name>
<keyword evidence="22" id="KW-1185">Reference proteome</keyword>
<gene>
    <name evidence="21" type="ORF">PILCRDRAFT_818487</name>
</gene>
<dbReference type="AlphaFoldDB" id="A0A0C3BCX4"/>
<evidence type="ECO:0000313" key="21">
    <source>
        <dbReference type="EMBL" id="KIM84163.1"/>
    </source>
</evidence>
<evidence type="ECO:0000256" key="12">
    <source>
        <dbReference type="ARBA" id="ARBA00023180"/>
    </source>
</evidence>
<dbReference type="GO" id="GO:0071555">
    <property type="term" value="P:cell wall organization"/>
    <property type="evidence" value="ECO:0007669"/>
    <property type="project" value="UniProtKB-KW"/>
</dbReference>
<proteinExistence type="inferred from homology"/>
<evidence type="ECO:0000256" key="19">
    <source>
        <dbReference type="RuleBase" id="RU004335"/>
    </source>
</evidence>
<dbReference type="GO" id="GO:0042973">
    <property type="term" value="F:glucan endo-1,3-beta-D-glucosidase activity"/>
    <property type="evidence" value="ECO:0007669"/>
    <property type="project" value="UniProtKB-EC"/>
</dbReference>
<keyword evidence="6" id="KW-1003">Cell membrane</keyword>
<evidence type="ECO:0000256" key="2">
    <source>
        <dbReference type="ARBA" id="ARBA00004191"/>
    </source>
</evidence>
<evidence type="ECO:0000256" key="17">
    <source>
        <dbReference type="ARBA" id="ARBA00042373"/>
    </source>
</evidence>